<organism evidence="1 2">
    <name type="scientific">candidate division WWE3 bacterium RBG_16_37_10</name>
    <dbReference type="NCBI Taxonomy" id="1802610"/>
    <lineage>
        <taxon>Bacteria</taxon>
        <taxon>Katanobacteria</taxon>
    </lineage>
</organism>
<sequence length="348" mass="39648">MTSNRGEALTTILGEFEGGESYSQISAEIKELGEGLHEYLKGKGIAEREASEITSEVGNLMSRVEQITELKFDDQLLNNVIRMEIDFRRAEALEYDEKCLSAVTSAKQRFSDEPTFLVRVIQSVSGKEIMERQETVDEARSRVDRYKRKYEVFHLELRNTDHQYPIKMIFIGLGIGEFYEQNEKYIMRFVADHAEVINQVADASADDEEFYKAIAQAAEKSVESKKIRESYENALILSLSVGRLERNLATLDTEQPLDGPSRSDVFNDLRLKMIPDRARFLGKGNKELSGEDIERISKDRIKLVSGQIVVDDEVLKDEGRNHGESFALREIQLLKALADMEETESSQT</sequence>
<reference evidence="1 2" key="1">
    <citation type="journal article" date="2016" name="Nat. Commun.">
        <title>Thousands of microbial genomes shed light on interconnected biogeochemical processes in an aquifer system.</title>
        <authorList>
            <person name="Anantharaman K."/>
            <person name="Brown C.T."/>
            <person name="Hug L.A."/>
            <person name="Sharon I."/>
            <person name="Castelle C.J."/>
            <person name="Probst A.J."/>
            <person name="Thomas B.C."/>
            <person name="Singh A."/>
            <person name="Wilkins M.J."/>
            <person name="Karaoz U."/>
            <person name="Brodie E.L."/>
            <person name="Williams K.H."/>
            <person name="Hubbard S.S."/>
            <person name="Banfield J.F."/>
        </authorList>
    </citation>
    <scope>NUCLEOTIDE SEQUENCE [LARGE SCALE GENOMIC DNA]</scope>
</reference>
<dbReference type="STRING" id="1802610.A2W32_04945"/>
<dbReference type="Proteomes" id="UP000177371">
    <property type="component" value="Unassembled WGS sequence"/>
</dbReference>
<gene>
    <name evidence="1" type="ORF">A2W32_04945</name>
</gene>
<name>A0A1F4UXG6_UNCKA</name>
<protein>
    <submittedName>
        <fullName evidence="1">Uncharacterized protein</fullName>
    </submittedName>
</protein>
<evidence type="ECO:0000313" key="1">
    <source>
        <dbReference type="EMBL" id="OGC49655.1"/>
    </source>
</evidence>
<accession>A0A1F4UXG6</accession>
<dbReference type="EMBL" id="MEUT01000046">
    <property type="protein sequence ID" value="OGC49655.1"/>
    <property type="molecule type" value="Genomic_DNA"/>
</dbReference>
<dbReference type="AlphaFoldDB" id="A0A1F4UXG6"/>
<evidence type="ECO:0000313" key="2">
    <source>
        <dbReference type="Proteomes" id="UP000177371"/>
    </source>
</evidence>
<comment type="caution">
    <text evidence="1">The sequence shown here is derived from an EMBL/GenBank/DDBJ whole genome shotgun (WGS) entry which is preliminary data.</text>
</comment>
<proteinExistence type="predicted"/>